<dbReference type="CDD" id="cd00054">
    <property type="entry name" value="EGF_CA"/>
    <property type="match status" value="1"/>
</dbReference>
<dbReference type="PROSITE" id="PS00289">
    <property type="entry name" value="PTX_1"/>
    <property type="match status" value="1"/>
</dbReference>
<feature type="domain" description="Sushi" evidence="7">
    <location>
        <begin position="2339"/>
        <end position="2396"/>
    </location>
</feature>
<feature type="disulfide bond" evidence="5">
    <location>
        <begin position="1212"/>
        <end position="1239"/>
    </location>
</feature>
<feature type="disulfide bond" evidence="5">
    <location>
        <begin position="436"/>
        <end position="463"/>
    </location>
</feature>
<evidence type="ECO:0000259" key="7">
    <source>
        <dbReference type="PROSITE" id="PS50923"/>
    </source>
</evidence>
<feature type="disulfide bond" evidence="5">
    <location>
        <begin position="966"/>
        <end position="993"/>
    </location>
</feature>
<dbReference type="InterPro" id="IPR030476">
    <property type="entry name" value="Pentaxin_CS"/>
</dbReference>
<feature type="disulfide bond" evidence="5">
    <location>
        <begin position="2600"/>
        <end position="2627"/>
    </location>
</feature>
<keyword evidence="2" id="KW-0677">Repeat</keyword>
<dbReference type="PROSITE" id="PS00022">
    <property type="entry name" value="EGF_1"/>
    <property type="match status" value="1"/>
</dbReference>
<evidence type="ECO:0000313" key="9">
    <source>
        <dbReference type="EMBL" id="KAK2187130.1"/>
    </source>
</evidence>
<feature type="domain" description="EGF-like" evidence="6">
    <location>
        <begin position="2927"/>
        <end position="2958"/>
    </location>
</feature>
<feature type="domain" description="Sushi" evidence="7">
    <location>
        <begin position="408"/>
        <end position="465"/>
    </location>
</feature>
<feature type="domain" description="Sushi" evidence="7">
    <location>
        <begin position="820"/>
        <end position="879"/>
    </location>
</feature>
<dbReference type="SUPFAM" id="SSF57196">
    <property type="entry name" value="EGF/Laminin"/>
    <property type="match status" value="1"/>
</dbReference>
<feature type="domain" description="Sushi" evidence="7">
    <location>
        <begin position="1300"/>
        <end position="1363"/>
    </location>
</feature>
<feature type="domain" description="Sushi" evidence="7">
    <location>
        <begin position="1737"/>
        <end position="1798"/>
    </location>
</feature>
<feature type="disulfide bond" evidence="5">
    <location>
        <begin position="1082"/>
        <end position="1109"/>
    </location>
</feature>
<feature type="disulfide bond" evidence="5">
    <location>
        <begin position="2135"/>
        <end position="2162"/>
    </location>
</feature>
<evidence type="ECO:0008006" key="11">
    <source>
        <dbReference type="Google" id="ProtNLM"/>
    </source>
</evidence>
<feature type="disulfide bond" evidence="5">
    <location>
        <begin position="1024"/>
        <end position="1051"/>
    </location>
</feature>
<dbReference type="SMART" id="SM00159">
    <property type="entry name" value="PTX"/>
    <property type="match status" value="1"/>
</dbReference>
<feature type="domain" description="Sushi" evidence="7">
    <location>
        <begin position="700"/>
        <end position="761"/>
    </location>
</feature>
<comment type="caution">
    <text evidence="9">The sequence shown here is derived from an EMBL/GenBank/DDBJ whole genome shotgun (WGS) entry which is preliminary data.</text>
</comment>
<keyword evidence="5" id="KW-0768">Sushi</keyword>
<feature type="domain" description="Sushi" evidence="7">
    <location>
        <begin position="524"/>
        <end position="582"/>
    </location>
</feature>
<feature type="disulfide bond" evidence="4">
    <location>
        <begin position="2898"/>
        <end position="2908"/>
    </location>
</feature>
<feature type="domain" description="Pentraxin (PTX)" evidence="8">
    <location>
        <begin position="1"/>
        <end position="163"/>
    </location>
</feature>
<feature type="disulfide bond" evidence="5">
    <location>
        <begin position="908"/>
        <end position="935"/>
    </location>
</feature>
<feature type="disulfide bond" evidence="4">
    <location>
        <begin position="2916"/>
        <end position="2925"/>
    </location>
</feature>
<feature type="domain" description="Sushi" evidence="7">
    <location>
        <begin position="2750"/>
        <end position="2807"/>
    </location>
</feature>
<feature type="domain" description="Sushi" evidence="7">
    <location>
        <begin position="1426"/>
        <end position="1488"/>
    </location>
</feature>
<feature type="domain" description="Sushi" evidence="7">
    <location>
        <begin position="1489"/>
        <end position="1551"/>
    </location>
</feature>
<feature type="domain" description="Sushi" evidence="7">
    <location>
        <begin position="2107"/>
        <end position="2164"/>
    </location>
</feature>
<dbReference type="InterPro" id="IPR035976">
    <property type="entry name" value="Sushi/SCR/CCP_sf"/>
</dbReference>
<feature type="domain" description="Sushi" evidence="7">
    <location>
        <begin position="996"/>
        <end position="1053"/>
    </location>
</feature>
<evidence type="ECO:0000256" key="3">
    <source>
        <dbReference type="ARBA" id="ARBA00023157"/>
    </source>
</evidence>
<keyword evidence="1" id="KW-0732">Signal</keyword>
<keyword evidence="3 4" id="KW-1015">Disulfide bond</keyword>
<feature type="domain" description="Sushi" evidence="7">
    <location>
        <begin position="1112"/>
        <end position="1170"/>
    </location>
</feature>
<dbReference type="Pfam" id="PF00354">
    <property type="entry name" value="Pentaxin"/>
    <property type="match status" value="1"/>
</dbReference>
<feature type="disulfide bond" evidence="5">
    <location>
        <begin position="1769"/>
        <end position="1796"/>
    </location>
</feature>
<evidence type="ECO:0000259" key="6">
    <source>
        <dbReference type="PROSITE" id="PS50026"/>
    </source>
</evidence>
<dbReference type="Proteomes" id="UP001209878">
    <property type="component" value="Unassembled WGS sequence"/>
</dbReference>
<dbReference type="InterPro" id="IPR000436">
    <property type="entry name" value="Sushi_SCR_CCP_dom"/>
</dbReference>
<feature type="domain" description="Sushi" evidence="7">
    <location>
        <begin position="2281"/>
        <end position="2338"/>
    </location>
</feature>
<evidence type="ECO:0000256" key="1">
    <source>
        <dbReference type="ARBA" id="ARBA00022729"/>
    </source>
</evidence>
<dbReference type="SUPFAM" id="SSF49899">
    <property type="entry name" value="Concanavalin A-like lectins/glucanases"/>
    <property type="match status" value="1"/>
</dbReference>
<proteinExistence type="predicted"/>
<feature type="disulfide bond" evidence="5">
    <location>
        <begin position="1838"/>
        <end position="1865"/>
    </location>
</feature>
<accession>A0AAD9UF88</accession>
<feature type="domain" description="Sushi" evidence="7">
    <location>
        <begin position="2808"/>
        <end position="2864"/>
    </location>
</feature>
<feature type="disulfide bond" evidence="5">
    <location>
        <begin position="1902"/>
        <end position="1929"/>
    </location>
</feature>
<feature type="domain" description="Sushi" evidence="7">
    <location>
        <begin position="2165"/>
        <end position="2222"/>
    </location>
</feature>
<feature type="disulfide bond" evidence="5">
    <location>
        <begin position="2251"/>
        <end position="2278"/>
    </location>
</feature>
<feature type="disulfide bond" evidence="5">
    <location>
        <begin position="1585"/>
        <end position="1612"/>
    </location>
</feature>
<feature type="domain" description="Sushi" evidence="7">
    <location>
        <begin position="1364"/>
        <end position="1425"/>
    </location>
</feature>
<dbReference type="Pfam" id="PF00084">
    <property type="entry name" value="Sushi"/>
    <property type="match status" value="45"/>
</dbReference>
<evidence type="ECO:0000256" key="5">
    <source>
        <dbReference type="PROSITE-ProRule" id="PRU00302"/>
    </source>
</evidence>
<feature type="disulfide bond" evidence="5">
    <location>
        <begin position="2309"/>
        <end position="2336"/>
    </location>
</feature>
<feature type="domain" description="Sushi" evidence="7">
    <location>
        <begin position="2455"/>
        <end position="2512"/>
    </location>
</feature>
<feature type="disulfide bond" evidence="5">
    <location>
        <begin position="1459"/>
        <end position="1486"/>
    </location>
</feature>
<feature type="domain" description="Sushi" evidence="7">
    <location>
        <begin position="762"/>
        <end position="819"/>
    </location>
</feature>
<feature type="domain" description="Sushi" evidence="7">
    <location>
        <begin position="583"/>
        <end position="641"/>
    </location>
</feature>
<dbReference type="SUPFAM" id="SSF57535">
    <property type="entry name" value="Complement control module/SCR domain"/>
    <property type="match status" value="45"/>
</dbReference>
<feature type="disulfide bond" evidence="5">
    <location>
        <begin position="1270"/>
        <end position="1297"/>
    </location>
</feature>
<feature type="disulfide bond" evidence="5">
    <location>
        <begin position="790"/>
        <end position="817"/>
    </location>
</feature>
<sequence>MSHARRLFNIASLNKHISIGLIPRCSFVFKVNNQERITDVTANEDGRWHHICVTWSSDQGHWQIYKDGELVDDGDQLATGTYIEAGGALVLGQEQDARGGAFSGAESFIGTMSRVNIWDRRVSGQEVVNMVHSCEEYMGNVRAWPDFVTATQGNVVEKPSDFCRDCPEPQGITDGNVTRNGTGVDSKATYKCNIGHKFYPDAPAAAYRYCQLYGEWSGEPPQCRKVNCGSPDSIKNGFMYGSQYTYNSTIRYVCAPEHKLVGNDSKICGADGRWHGDDNLACVEIRCPKPPAISKIRVIGMKYKYVPNDVLRFSCPSGHYKIEGQRVLTCDKDGAWSGPFPSCKEVKCRNPPNVTHATLVEGLPETFRVDSYAVYQCDVGYALAGRRNKIVCLDEGTWSRNWPSCHEIICDRPPRVESATVKGDNFTYGASVEYTCETGFKMEGESVRTCIGDGEWSGARPVCTIIFCQVPRTPENGYTLGGRYLYHDNVTFGCNVGFRLNGTANSTCTENETWTSEPPHCDRIFCPPPPPPAHNGFLHGANTSYGARVNYTCIVGYEPTTAAVLVCGGDGRWNGSAPECTKVTCPTPEPLENGRVVGKDRRYGDTVEYTCSSGFRLTGGDKKRSCGAAGEWSGGAPVCKEIRCAAPVPVNHANYSLAGDKPGAVVKYRCTKGYEISGKDTRTCKFDGTWTGPTPKCNSINCQLPLARTNAHGRYKDAASTTYGAKIEFVCDQGYQLESGDQERTCTEGKSWTGSDPTCGAISCPSPDAISYGTFTAHSYTVGSNVTYACVPGYQLSGNASRTCLANETWTGTVPQCRRIECDKPGEVISNGRMISSNFSYGATIHYVCDPGYFMDEGGSSRTCTASGAWDGPIPTCNRVECPRPGPPANCFVEGFDLRFKEHITYICKSGFELVGEMRRTCQADKTWSGTEPRCVTIQCPRPPSFSNGKLIIQGTFYGNEIQYRCNSGYTLVGEYKRRCQKDKTWSGVAPLCKVVVCGEPPKIEGGRATSSYTRAGDSVIYICLPGYSLTQTEKLTCSQHGNFTGSQPRCVRRQCGGGEDIDHSELIKTGSQYGDTMRYECEPGYELHGNANRTCTQSGRWSGSKPSCVLIRCPPPRQLQDGNIRSMSGYDYKAKITYSCYDGYTLVGNSSRECLADKTWSGEPPVCVSTECSAPDIPYAFIVWSSGDNDIEDHVRKIDKFVAGMSIQLDCEEGYGLVGRAEVACLSNGSWSHALPTCRRMVCPQPEIAHAVVSAPNGLFYGMRITIDCEDGFELVGKSSMYCGEERNWSEELPECPPVTCPRPRISNGRMTVMRSQHRPGDYTYQTVILMSCAAGYQLVGSHQLTCLATKKWSADMPTCKRQTCTPPALPNHSALKVLNTNTAFDVGDSVRLGCGTGYETVGGTNLTCMGGRKWTGTYPTCNRIMCPKPKILHGYASTDLVVFATRFEFGQTAYFKCNRGFKLQGAATGVCNENKTLSVPTPKCIMVQCPTPDFPNGHIVSRGDITKYTYGTRLSFKCNDGYELSKSSSSSVTCLDTGKWSGAMPVCYSVSCLKPDIRNSSLKPVKQAAFGIYSVGDQIEIVCDTGYDLWGSTDLTCLTNGAWSHSLPICKPIHCPAPALDNGVLSVAGEVVSASRTFSYHENVTFSCRKGYSLVGSTWSVCKATKLWSIVIPKCKRVRCAALDIANATLSANATDYGAKVTVTCNLGYELFGDSPLTCEQDGSWSGVIPSCQLTKCPSPKIPHGRFVGSSRYTVGFTFGDSIRFHCDPGYELVGDQEVLCLPDKMWSSDLPACRKIVCPLLHVSANTDVEIVHPPEANATDNRNYTFGSKLRFSCTIGFQLIGDAEIECGPQKDWIPQWPLCKVVTCPHPVIKNGLIEGEPQPETDGWYSFGDSIRFVCKPGFKLTGETELFCQPDGTWTGEFATCVRNKCPAPTPPTNGRVDGDSYKFEDKVQYVCDAGYELDGASSVQCLANQTWSSRPGCRPVRCPLPKKIANGEYMAAGFTYKKIIRYACNSGYTLVGEADHACLHNRSWGGALPSCERVSCGDPPTVSNGELIGTSFRFGDTLKTKCSAGYKLKPGSRHSIKCSHNGAWTTIESPCVPIACRPPQTVDNGDVVGTNFTFGAAVRYVCNEGYELVGAEERHCLAGQTWSGSKPRCVVIECRKPDSIKNGFVVGGGYAVGDTVTYRCTTGFVVRGKATRTCRADRTWDGEAPACRLVTCGELPAVRHGRVTSRSLKYNAIAQYKCDSGYEIHGIQFRKCLSTGAWEKKPPTCEKVSCPRPPDVQNGFFEGTRFLYGDLVVYKCERGYELLGNPDRVCRADRTWSGSNPFCRLKKCPEPPSFAHGQMLGDDFTIGSTVTVQCDEGYLVTGSAAIRCDDGERWSAEFPQCDRISCGAPAVIANGVVHGSAFQFRDTVTFGCKPGYRLEGDGAITCQADGEWTASRARCVPGTCGPPPVISHAYVNGNNFSLAGLVFYSCKDGYSLNGNNLLKCGTDLKWKGTLPACDMVSCGVVPVIPHASTIVTQTTFGSTASYKCNHGYQLRGSSVVECLANRTWAYEKKPECEPVDCGQPPAINHGGVKAPITTLAGVATYFCAEGYRMHGKAAVTCRADGNWADGAPDCKSVQCPTPRAPTHGAVNGIDFRFDNEVLYSCDKGYQLVGDVARKCLASGAWSSPEPRCDLVVCGAPKTPEAGSVSVTGHHYLSVATFSCSEGHELVGNASAVCTDTGAWSTQAPICIPPALAVPCEVPTVPDNALPVIGDFKVGDSILVTCKEGYAAKKDMTISCQEDRTWTQPRGRCQLVYCGRPKVPRSIMIMGHSFYYGDRIAYMCRSGLSPSSEPILTCLGTGQWNKQPKCRANCKFECHNGGTCIGQNRCKCQSGYGGRFCEMAICILPCLNGGRCTAPYVCTCPSGYTGVRCETPVCDRPCLNGGHCIRPNRCLCAHGFQPPFCER</sequence>
<feature type="domain" description="Sushi" evidence="7">
    <location>
        <begin position="285"/>
        <end position="345"/>
    </location>
</feature>
<dbReference type="SMART" id="SM00181">
    <property type="entry name" value="EGF"/>
    <property type="match status" value="3"/>
</dbReference>
<dbReference type="PROSITE" id="PS50026">
    <property type="entry name" value="EGF_3"/>
    <property type="match status" value="2"/>
</dbReference>
<protein>
    <recommendedName>
        <fullName evidence="11">Sushi, von Willebrand factor type A, EGF and pentraxin domain-containing protein 1</fullName>
    </recommendedName>
</protein>
<feature type="domain" description="Sushi" evidence="7">
    <location>
        <begin position="1242"/>
        <end position="1299"/>
    </location>
</feature>
<feature type="disulfide bond" evidence="5">
    <location>
        <begin position="494"/>
        <end position="521"/>
    </location>
</feature>
<feature type="domain" description="Sushi" evidence="7">
    <location>
        <begin position="2223"/>
        <end position="2280"/>
    </location>
</feature>
<dbReference type="InterPro" id="IPR051277">
    <property type="entry name" value="SEZ6_CSMD_C4BPB_Regulators"/>
</dbReference>
<evidence type="ECO:0000259" key="8">
    <source>
        <dbReference type="PROSITE" id="PS51828"/>
    </source>
</evidence>
<feature type="disulfide bond" evidence="5">
    <location>
        <begin position="2017"/>
        <end position="2044"/>
    </location>
</feature>
<reference evidence="9" key="1">
    <citation type="journal article" date="2023" name="Mol. Biol. Evol.">
        <title>Third-Generation Sequencing Reveals the Adaptive Role of the Epigenome in Three Deep-Sea Polychaetes.</title>
        <authorList>
            <person name="Perez M."/>
            <person name="Aroh O."/>
            <person name="Sun Y."/>
            <person name="Lan Y."/>
            <person name="Juniper S.K."/>
            <person name="Young C.R."/>
            <person name="Angers B."/>
            <person name="Qian P.Y."/>
        </authorList>
    </citation>
    <scope>NUCLEOTIDE SEQUENCE</scope>
    <source>
        <strain evidence="9">R07B-5</strain>
    </source>
</reference>
<feature type="disulfide bond" evidence="5">
    <location>
        <begin position="1334"/>
        <end position="1361"/>
    </location>
</feature>
<keyword evidence="4" id="KW-0245">EGF-like domain</keyword>
<feature type="disulfide bond" evidence="5">
    <location>
        <begin position="1396"/>
        <end position="1423"/>
    </location>
</feature>
<feature type="disulfide bond" evidence="5">
    <location>
        <begin position="287"/>
        <end position="330"/>
    </location>
</feature>
<feature type="disulfide bond" evidence="5">
    <location>
        <begin position="2425"/>
        <end position="2452"/>
    </location>
</feature>
<feature type="disulfide bond" evidence="5">
    <location>
        <begin position="1650"/>
        <end position="1677"/>
    </location>
</feature>
<dbReference type="Gene3D" id="2.10.70.10">
    <property type="entry name" value="Complement Module, domain 1"/>
    <property type="match status" value="45"/>
</dbReference>
<feature type="domain" description="Sushi" evidence="7">
    <location>
        <begin position="1799"/>
        <end position="1867"/>
    </location>
</feature>
<evidence type="ECO:0000256" key="2">
    <source>
        <dbReference type="ARBA" id="ARBA00022737"/>
    </source>
</evidence>
<gene>
    <name evidence="9" type="ORF">NP493_177g01048</name>
</gene>
<feature type="disulfide bond" evidence="5">
    <location>
        <begin position="2658"/>
        <end position="2685"/>
    </location>
</feature>
<feature type="disulfide bond" evidence="5">
    <location>
        <begin position="1707"/>
        <end position="1734"/>
    </location>
</feature>
<feature type="disulfide bond" evidence="5">
    <location>
        <begin position="2367"/>
        <end position="2394"/>
    </location>
</feature>
<feature type="domain" description="Sushi" evidence="7">
    <location>
        <begin position="938"/>
        <end position="995"/>
    </location>
</feature>
<dbReference type="PANTHER" id="PTHR45656">
    <property type="entry name" value="PROTEIN CBR-CLEC-78"/>
    <property type="match status" value="1"/>
</dbReference>
<feature type="disulfide bond" evidence="5">
    <location>
        <begin position="2193"/>
        <end position="2220"/>
    </location>
</feature>
<feature type="domain" description="Sushi" evidence="7">
    <location>
        <begin position="346"/>
        <end position="407"/>
    </location>
</feature>
<dbReference type="PROSITE" id="PS50923">
    <property type="entry name" value="SUSHI"/>
    <property type="match status" value="45"/>
</dbReference>
<feature type="disulfide bond" evidence="5">
    <location>
        <begin position="1141"/>
        <end position="1168"/>
    </location>
</feature>
<feature type="domain" description="Sushi" evidence="7">
    <location>
        <begin position="1868"/>
        <end position="1931"/>
    </location>
</feature>
<dbReference type="PROSITE" id="PS01186">
    <property type="entry name" value="EGF_2"/>
    <property type="match status" value="2"/>
</dbReference>
<dbReference type="InterPro" id="IPR000742">
    <property type="entry name" value="EGF"/>
</dbReference>
<feature type="domain" description="Sushi" evidence="7">
    <location>
        <begin position="1989"/>
        <end position="2046"/>
    </location>
</feature>
<feature type="domain" description="Sushi" evidence="7">
    <location>
        <begin position="2630"/>
        <end position="2687"/>
    </location>
</feature>
<feature type="domain" description="Sushi" evidence="7">
    <location>
        <begin position="2572"/>
        <end position="2629"/>
    </location>
</feature>
<feature type="disulfide bond" evidence="5">
    <location>
        <begin position="2716"/>
        <end position="2743"/>
    </location>
</feature>
<dbReference type="PROSITE" id="PS51828">
    <property type="entry name" value="PTX_2"/>
    <property type="match status" value="1"/>
</dbReference>
<feature type="disulfide bond" evidence="4">
    <location>
        <begin position="2930"/>
        <end position="2940"/>
    </location>
</feature>
<feature type="domain" description="Sushi" evidence="7">
    <location>
        <begin position="1615"/>
        <end position="1679"/>
    </location>
</feature>
<organism evidence="9 10">
    <name type="scientific">Ridgeia piscesae</name>
    <name type="common">Tubeworm</name>
    <dbReference type="NCBI Taxonomy" id="27915"/>
    <lineage>
        <taxon>Eukaryota</taxon>
        <taxon>Metazoa</taxon>
        <taxon>Spiralia</taxon>
        <taxon>Lophotrochozoa</taxon>
        <taxon>Annelida</taxon>
        <taxon>Polychaeta</taxon>
        <taxon>Sedentaria</taxon>
        <taxon>Canalipalpata</taxon>
        <taxon>Sabellida</taxon>
        <taxon>Siboglinidae</taxon>
        <taxon>Ridgeia</taxon>
    </lineage>
</organism>
<dbReference type="InterPro" id="IPR001759">
    <property type="entry name" value="PTX_dom"/>
</dbReference>
<keyword evidence="10" id="KW-1185">Reference proteome</keyword>
<name>A0AAD9UF88_RIDPI</name>
<feature type="disulfide bond" evidence="5">
    <location>
        <begin position="553"/>
        <end position="580"/>
    </location>
</feature>
<feature type="domain" description="Sushi" evidence="7">
    <location>
        <begin position="880"/>
        <end position="937"/>
    </location>
</feature>
<dbReference type="PRINTS" id="PR00895">
    <property type="entry name" value="PENTAXIN"/>
</dbReference>
<dbReference type="EMBL" id="JAODUO010000177">
    <property type="protein sequence ID" value="KAK2187130.1"/>
    <property type="molecule type" value="Genomic_DNA"/>
</dbReference>
<feature type="domain" description="Sushi" evidence="7">
    <location>
        <begin position="1680"/>
        <end position="1736"/>
    </location>
</feature>
<feature type="domain" description="Sushi" evidence="7">
    <location>
        <begin position="1054"/>
        <end position="1111"/>
    </location>
</feature>
<evidence type="ECO:0000313" key="10">
    <source>
        <dbReference type="Proteomes" id="UP001209878"/>
    </source>
</evidence>
<feature type="domain" description="Sushi" evidence="7">
    <location>
        <begin position="226"/>
        <end position="284"/>
    </location>
</feature>
<dbReference type="InterPro" id="IPR013320">
    <property type="entry name" value="ConA-like_dom_sf"/>
</dbReference>
<dbReference type="PANTHER" id="PTHR45656:SF4">
    <property type="entry name" value="PROTEIN CBR-CLEC-78"/>
    <property type="match status" value="1"/>
</dbReference>
<feature type="domain" description="Sushi" evidence="7">
    <location>
        <begin position="2688"/>
        <end position="2745"/>
    </location>
</feature>
<feature type="domain" description="Sushi" evidence="7">
    <location>
        <begin position="1552"/>
        <end position="1614"/>
    </location>
</feature>
<feature type="domain" description="Sushi" evidence="7">
    <location>
        <begin position="642"/>
        <end position="699"/>
    </location>
</feature>
<feature type="disulfide bond" evidence="5">
    <location>
        <begin position="670"/>
        <end position="697"/>
    </location>
</feature>
<feature type="domain" description="EGF-like" evidence="6">
    <location>
        <begin position="2894"/>
        <end position="2926"/>
    </location>
</feature>
<feature type="domain" description="Sushi" evidence="7">
    <location>
        <begin position="466"/>
        <end position="523"/>
    </location>
</feature>
<feature type="domain" description="Sushi" evidence="7">
    <location>
        <begin position="164"/>
        <end position="225"/>
    </location>
</feature>
<feature type="domain" description="Sushi" evidence="7">
    <location>
        <begin position="2047"/>
        <end position="2106"/>
    </location>
</feature>
<evidence type="ECO:0000256" key="4">
    <source>
        <dbReference type="PROSITE-ProRule" id="PRU00076"/>
    </source>
</evidence>
<feature type="domain" description="Sushi" evidence="7">
    <location>
        <begin position="1171"/>
        <end position="1241"/>
    </location>
</feature>
<feature type="disulfide bond" evidence="4">
    <location>
        <begin position="2948"/>
        <end position="2957"/>
    </location>
</feature>
<comment type="caution">
    <text evidence="4">Lacks conserved residue(s) required for the propagation of feature annotation.</text>
</comment>
<dbReference type="CDD" id="cd00033">
    <property type="entry name" value="CCP"/>
    <property type="match status" value="45"/>
</dbReference>
<dbReference type="Gene3D" id="2.60.120.200">
    <property type="match status" value="1"/>
</dbReference>
<dbReference type="Gene3D" id="2.10.25.10">
    <property type="entry name" value="Laminin"/>
    <property type="match status" value="3"/>
</dbReference>
<feature type="disulfide bond" evidence="5">
    <location>
        <begin position="2778"/>
        <end position="2805"/>
    </location>
</feature>
<feature type="disulfide bond" evidence="5">
    <location>
        <begin position="2483"/>
        <end position="2510"/>
    </location>
</feature>
<dbReference type="SMART" id="SM00032">
    <property type="entry name" value="CCP"/>
    <property type="match status" value="45"/>
</dbReference>
<feature type="domain" description="Sushi" evidence="7">
    <location>
        <begin position="1932"/>
        <end position="1988"/>
    </location>
</feature>
<feature type="domain" description="Sushi" evidence="7">
    <location>
        <begin position="2397"/>
        <end position="2454"/>
    </location>
</feature>
<feature type="domain" description="Sushi" evidence="7">
    <location>
        <begin position="2513"/>
        <end position="2571"/>
    </location>
</feature>